<name>I0K834_9BACT</name>
<dbReference type="AlphaFoldDB" id="I0K834"/>
<dbReference type="EMBL" id="HE796683">
    <property type="protein sequence ID" value="CCH00287.1"/>
    <property type="molecule type" value="Genomic_DNA"/>
</dbReference>
<evidence type="ECO:0000256" key="1">
    <source>
        <dbReference type="SAM" id="MobiDB-lite"/>
    </source>
</evidence>
<accession>I0K834</accession>
<proteinExistence type="predicted"/>
<evidence type="ECO:0000313" key="2">
    <source>
        <dbReference type="EMBL" id="CCH00287.1"/>
    </source>
</evidence>
<feature type="region of interest" description="Disordered" evidence="1">
    <location>
        <begin position="141"/>
        <end position="180"/>
    </location>
</feature>
<dbReference type="HOGENOM" id="CLU_1494093_0_0_10"/>
<dbReference type="KEGG" id="fae:FAES_2278"/>
<protein>
    <submittedName>
        <fullName evidence="2">Uncharacterized protein</fullName>
    </submittedName>
</protein>
<dbReference type="STRING" id="1166018.FAES_2278"/>
<reference evidence="2 3" key="1">
    <citation type="journal article" date="2012" name="J. Bacteriol.">
        <title>Genome Sequence of Fibrella aestuarina BUZ 2T, a Filamentous Marine Bacterium.</title>
        <authorList>
            <person name="Filippini M."/>
            <person name="Qi W."/>
            <person name="Blom J."/>
            <person name="Goesmann A."/>
            <person name="Smits T.H."/>
            <person name="Bagheri H.C."/>
        </authorList>
    </citation>
    <scope>NUCLEOTIDE SEQUENCE [LARGE SCALE GENOMIC DNA]</scope>
    <source>
        <strain evidence="3">BUZ 2T</strain>
    </source>
</reference>
<feature type="compositionally biased region" description="Basic and acidic residues" evidence="1">
    <location>
        <begin position="141"/>
        <end position="156"/>
    </location>
</feature>
<feature type="compositionally biased region" description="Basic and acidic residues" evidence="1">
    <location>
        <begin position="12"/>
        <end position="22"/>
    </location>
</feature>
<organism evidence="2 3">
    <name type="scientific">Fibrella aestuarina BUZ 2</name>
    <dbReference type="NCBI Taxonomy" id="1166018"/>
    <lineage>
        <taxon>Bacteria</taxon>
        <taxon>Pseudomonadati</taxon>
        <taxon>Bacteroidota</taxon>
        <taxon>Cytophagia</taxon>
        <taxon>Cytophagales</taxon>
        <taxon>Spirosomataceae</taxon>
        <taxon>Fibrella</taxon>
    </lineage>
</organism>
<feature type="region of interest" description="Disordered" evidence="1">
    <location>
        <begin position="1"/>
        <end position="22"/>
    </location>
</feature>
<evidence type="ECO:0000313" key="3">
    <source>
        <dbReference type="Proteomes" id="UP000011058"/>
    </source>
</evidence>
<dbReference type="Proteomes" id="UP000011058">
    <property type="component" value="Chromosome"/>
</dbReference>
<gene>
    <name evidence="2" type="ORF">FAES_2278</name>
</gene>
<keyword evidence="3" id="KW-1185">Reference proteome</keyword>
<sequence length="180" mass="20008">MGQRYEAGSQKPQEEVKKDDKKEAARAAQMLINANLSDLGRESSERIAAHLQYVDGYYIDYQNEMKRAVSEMPLETALAELLGEKWTKMSRTQQRQWLTKVGWEMAATLEFIHRFGGALSAQATMIEQSESLRVEALTAKLAKDEPYNQDQDEHSPDAPGPSEGHAQEHSAIGSGAAAVQ</sequence>